<comment type="caution">
    <text evidence="2">The sequence shown here is derived from an EMBL/GenBank/DDBJ whole genome shotgun (WGS) entry which is preliminary data.</text>
</comment>
<accession>A0A0J6SAL2</accession>
<reference evidence="2 3" key="1">
    <citation type="submission" date="2015-03" db="EMBL/GenBank/DDBJ databases">
        <title>Genome sequencing of Methylobacterium aquaticum DSM16371 type strain.</title>
        <authorList>
            <person name="Chaudhry V."/>
            <person name="Patil P.B."/>
        </authorList>
    </citation>
    <scope>NUCLEOTIDE SEQUENCE [LARGE SCALE GENOMIC DNA]</scope>
    <source>
        <strain evidence="2 3">DSM 16371</strain>
    </source>
</reference>
<evidence type="ECO:0000256" key="1">
    <source>
        <dbReference type="SAM" id="SignalP"/>
    </source>
</evidence>
<feature type="chain" id="PRO_5005280938" evidence="1">
    <location>
        <begin position="26"/>
        <end position="113"/>
    </location>
</feature>
<evidence type="ECO:0000313" key="2">
    <source>
        <dbReference type="EMBL" id="KMO30413.1"/>
    </source>
</evidence>
<feature type="signal peptide" evidence="1">
    <location>
        <begin position="1"/>
        <end position="25"/>
    </location>
</feature>
<keyword evidence="1" id="KW-0732">Signal</keyword>
<dbReference type="AlphaFoldDB" id="A0A0J6SAL2"/>
<proteinExistence type="predicted"/>
<organism evidence="2 3">
    <name type="scientific">Methylobacterium aquaticum</name>
    <dbReference type="NCBI Taxonomy" id="270351"/>
    <lineage>
        <taxon>Bacteria</taxon>
        <taxon>Pseudomonadati</taxon>
        <taxon>Pseudomonadota</taxon>
        <taxon>Alphaproteobacteria</taxon>
        <taxon>Hyphomicrobiales</taxon>
        <taxon>Methylobacteriaceae</taxon>
        <taxon>Methylobacterium</taxon>
    </lineage>
</organism>
<protein>
    <submittedName>
        <fullName evidence="2">Uncharacterized protein</fullName>
    </submittedName>
</protein>
<dbReference type="Proteomes" id="UP000035929">
    <property type="component" value="Unassembled WGS sequence"/>
</dbReference>
<dbReference type="RefSeq" id="WP_048465888.1">
    <property type="nucleotide sequence ID" value="NZ_JBNTQU010000015.1"/>
</dbReference>
<evidence type="ECO:0000313" key="3">
    <source>
        <dbReference type="Proteomes" id="UP000035929"/>
    </source>
</evidence>
<gene>
    <name evidence="2" type="ORF">VP06_21885</name>
</gene>
<dbReference type="PATRIC" id="fig|270351.6.peg.2153"/>
<sequence>MTVGGGTGRIAAAAAIVGATTIAAAASPAAPTGRPDLGGGFIEFLVTGAVPASPGPARALARMSGDTVPYDGPLAPGAIIVDPKRRLKYRVLPGGQAERRPMRSALDMSWAER</sequence>
<name>A0A0J6SAL2_9HYPH</name>
<dbReference type="EMBL" id="LABX01000175">
    <property type="protein sequence ID" value="KMO30413.1"/>
    <property type="molecule type" value="Genomic_DNA"/>
</dbReference>